<dbReference type="Pfam" id="PF02525">
    <property type="entry name" value="Flavodoxin_2"/>
    <property type="match status" value="1"/>
</dbReference>
<reference evidence="8 9" key="1">
    <citation type="submission" date="2023-07" db="EMBL/GenBank/DDBJ databases">
        <title>Genomic Encyclopedia of Type Strains, Phase IV (KMG-IV): sequencing the most valuable type-strain genomes for metagenomic binning, comparative biology and taxonomic classification.</title>
        <authorList>
            <person name="Goeker M."/>
        </authorList>
    </citation>
    <scope>NUCLEOTIDE SEQUENCE [LARGE SCALE GENOMIC DNA]</scope>
    <source>
        <strain evidence="8 9">DSM 29005</strain>
    </source>
</reference>
<comment type="function">
    <text evidence="6">Also exhibits azoreductase activity. Catalyzes the reductive cleavage of the azo bond in aromatic azo compounds to the corresponding amines.</text>
</comment>
<comment type="catalytic activity">
    <reaction evidence="6">
        <text>2 a quinone + NADH + H(+) = 2 a 1,4-benzosemiquinone + NAD(+)</text>
        <dbReference type="Rhea" id="RHEA:65952"/>
        <dbReference type="ChEBI" id="CHEBI:15378"/>
        <dbReference type="ChEBI" id="CHEBI:57540"/>
        <dbReference type="ChEBI" id="CHEBI:57945"/>
        <dbReference type="ChEBI" id="CHEBI:132124"/>
        <dbReference type="ChEBI" id="CHEBI:134225"/>
    </reaction>
</comment>
<organism evidence="8 9">
    <name type="scientific">Metabacillus malikii</name>
    <dbReference type="NCBI Taxonomy" id="1504265"/>
    <lineage>
        <taxon>Bacteria</taxon>
        <taxon>Bacillati</taxon>
        <taxon>Bacillota</taxon>
        <taxon>Bacilli</taxon>
        <taxon>Bacillales</taxon>
        <taxon>Bacillaceae</taxon>
        <taxon>Metabacillus</taxon>
    </lineage>
</organism>
<dbReference type="HAMAP" id="MF_01216">
    <property type="entry name" value="Azoreductase_type1"/>
    <property type="match status" value="1"/>
</dbReference>
<dbReference type="PANTHER" id="PTHR43741">
    <property type="entry name" value="FMN-DEPENDENT NADH-AZOREDUCTASE 1"/>
    <property type="match status" value="1"/>
</dbReference>
<dbReference type="Proteomes" id="UP001234495">
    <property type="component" value="Unassembled WGS sequence"/>
</dbReference>
<comment type="subunit">
    <text evidence="6">Homodimer.</text>
</comment>
<gene>
    <name evidence="6" type="primary">azoR</name>
    <name evidence="8" type="ORF">J2S19_004688</name>
</gene>
<evidence type="ECO:0000313" key="8">
    <source>
        <dbReference type="EMBL" id="MDQ0233343.1"/>
    </source>
</evidence>
<evidence type="ECO:0000313" key="9">
    <source>
        <dbReference type="Proteomes" id="UP001234495"/>
    </source>
</evidence>
<keyword evidence="3 6" id="KW-0560">Oxidoreductase</keyword>
<dbReference type="InterPro" id="IPR050104">
    <property type="entry name" value="FMN-dep_NADH:Q_OxRdtase_AzoR1"/>
</dbReference>
<dbReference type="PANTHER" id="PTHR43741:SF7">
    <property type="entry name" value="FMN-DEPENDENT NADH:QUINONE OXIDOREDUCTASE"/>
    <property type="match status" value="1"/>
</dbReference>
<sequence length="217" mass="24274">MAKVLYVVAHPLDEERSYSLSMGRAFIDSYKKVSPEDEIVELNLYKEYIPEIDADILEGWAHLGAGGSFGELRSEQQTKIARINELTDQFIDADKYVFVSPLWNYTIPARFKAYIDTFLIARKTFKYTENGSVGLMTGKRAVHLQARGGIYTVGPMKDAEHGDSLLRTALDLIGVELETIVAEGHAYQPELAEKIKHDAIENAVSAAERFANDLVKS</sequence>
<keyword evidence="1 6" id="KW-0285">Flavoprotein</keyword>
<comment type="cofactor">
    <cofactor evidence="6">
        <name>FMN</name>
        <dbReference type="ChEBI" id="CHEBI:58210"/>
    </cofactor>
    <text evidence="6">Binds 1 FMN per subunit.</text>
</comment>
<dbReference type="SUPFAM" id="SSF52218">
    <property type="entry name" value="Flavoproteins"/>
    <property type="match status" value="1"/>
</dbReference>
<protein>
    <recommendedName>
        <fullName evidence="6">FMN dependent NADH:quinone oxidoreductase</fullName>
        <ecNumber evidence="6">1.6.5.-</ecNumber>
    </recommendedName>
    <alternativeName>
        <fullName evidence="6">Azo-dye reductase</fullName>
    </alternativeName>
    <alternativeName>
        <fullName evidence="6">FMN-dependent NADH-azo compound oxidoreductase</fullName>
    </alternativeName>
    <alternativeName>
        <fullName evidence="6">FMN-dependent NADH-azoreductase</fullName>
        <ecNumber evidence="6">1.7.1.17</ecNumber>
    </alternativeName>
</protein>
<evidence type="ECO:0000256" key="6">
    <source>
        <dbReference type="HAMAP-Rule" id="MF_01216"/>
    </source>
</evidence>
<dbReference type="EMBL" id="JAUSUD010000036">
    <property type="protein sequence ID" value="MDQ0233343.1"/>
    <property type="molecule type" value="Genomic_DNA"/>
</dbReference>
<evidence type="ECO:0000259" key="7">
    <source>
        <dbReference type="Pfam" id="PF02525"/>
    </source>
</evidence>
<dbReference type="EC" id="1.6.5.-" evidence="6"/>
<feature type="binding site" evidence="6">
    <location>
        <begin position="17"/>
        <end position="19"/>
    </location>
    <ligand>
        <name>FMN</name>
        <dbReference type="ChEBI" id="CHEBI:58210"/>
    </ligand>
</feature>
<evidence type="ECO:0000256" key="1">
    <source>
        <dbReference type="ARBA" id="ARBA00022630"/>
    </source>
</evidence>
<keyword evidence="9" id="KW-1185">Reference proteome</keyword>
<evidence type="ECO:0000256" key="3">
    <source>
        <dbReference type="ARBA" id="ARBA00023002"/>
    </source>
</evidence>
<comment type="catalytic activity">
    <reaction evidence="5">
        <text>N,N-dimethyl-1,4-phenylenediamine + anthranilate + 2 NAD(+) = 2-(4-dimethylaminophenyl)diazenylbenzoate + 2 NADH + 2 H(+)</text>
        <dbReference type="Rhea" id="RHEA:55872"/>
        <dbReference type="ChEBI" id="CHEBI:15378"/>
        <dbReference type="ChEBI" id="CHEBI:15783"/>
        <dbReference type="ChEBI" id="CHEBI:16567"/>
        <dbReference type="ChEBI" id="CHEBI:57540"/>
        <dbReference type="ChEBI" id="CHEBI:57945"/>
        <dbReference type="ChEBI" id="CHEBI:71579"/>
        <dbReference type="EC" id="1.7.1.17"/>
    </reaction>
    <physiologicalReaction direction="right-to-left" evidence="5">
        <dbReference type="Rhea" id="RHEA:55874"/>
    </physiologicalReaction>
</comment>
<evidence type="ECO:0000256" key="2">
    <source>
        <dbReference type="ARBA" id="ARBA00022643"/>
    </source>
</evidence>
<comment type="caution">
    <text evidence="8">The sequence shown here is derived from an EMBL/GenBank/DDBJ whole genome shotgun (WGS) entry which is preliminary data.</text>
</comment>
<comment type="caution">
    <text evidence="6">Lacks conserved residue(s) required for the propagation of feature annotation.</text>
</comment>
<dbReference type="InterPro" id="IPR003680">
    <property type="entry name" value="Flavodoxin_fold"/>
</dbReference>
<proteinExistence type="inferred from homology"/>
<dbReference type="GO" id="GO:0016491">
    <property type="term" value="F:oxidoreductase activity"/>
    <property type="evidence" value="ECO:0007669"/>
    <property type="project" value="UniProtKB-KW"/>
</dbReference>
<name>A0ABT9ZP94_9BACI</name>
<feature type="domain" description="Flavodoxin-like fold" evidence="7">
    <location>
        <begin position="3"/>
        <end position="202"/>
    </location>
</feature>
<dbReference type="EC" id="1.7.1.17" evidence="6"/>
<comment type="function">
    <text evidence="6">Quinone reductase that provides resistance to thiol-specific stress caused by electrophilic quinones.</text>
</comment>
<dbReference type="InterPro" id="IPR029039">
    <property type="entry name" value="Flavoprotein-like_sf"/>
</dbReference>
<dbReference type="InterPro" id="IPR023048">
    <property type="entry name" value="NADH:quinone_OxRdtase_FMN_depd"/>
</dbReference>
<comment type="similarity">
    <text evidence="6">Belongs to the azoreductase type 1 family.</text>
</comment>
<evidence type="ECO:0000256" key="4">
    <source>
        <dbReference type="ARBA" id="ARBA00023027"/>
    </source>
</evidence>
<dbReference type="Gene3D" id="3.40.50.360">
    <property type="match status" value="1"/>
</dbReference>
<keyword evidence="2 6" id="KW-0288">FMN</keyword>
<keyword evidence="4 6" id="KW-0520">NAD</keyword>
<accession>A0ABT9ZP94</accession>
<evidence type="ECO:0000256" key="5">
    <source>
        <dbReference type="ARBA" id="ARBA00048542"/>
    </source>
</evidence>
<dbReference type="RefSeq" id="WP_307346527.1">
    <property type="nucleotide sequence ID" value="NZ_JAUSUD010000036.1"/>
</dbReference>